<evidence type="ECO:0000256" key="1">
    <source>
        <dbReference type="SAM" id="MobiDB-lite"/>
    </source>
</evidence>
<sequence length="143" mass="15947">MLVYQIFVLVLAFVEASNFQFFCRGLLLTIYLKTVRLGRESGFTLFRGIPCDFQAYREGACHGTECSPHERSGSARPLQQGAGPPRRFPCPGRGSVPGQFPRPASRPGRDARRVQAVAYGKNHLRPASQFRGAGLSLFREKKF</sequence>
<feature type="region of interest" description="Disordered" evidence="1">
    <location>
        <begin position="64"/>
        <end position="111"/>
    </location>
</feature>
<comment type="caution">
    <text evidence="2">The sequence shown here is derived from an EMBL/GenBank/DDBJ whole genome shotgun (WGS) entry which is preliminary data.</text>
</comment>
<reference evidence="2 3" key="1">
    <citation type="journal article" date="2015" name="Nature">
        <title>rRNA introns, odd ribosomes, and small enigmatic genomes across a large radiation of phyla.</title>
        <authorList>
            <person name="Brown C.T."/>
            <person name="Hug L.A."/>
            <person name="Thomas B.C."/>
            <person name="Sharon I."/>
            <person name="Castelle C.J."/>
            <person name="Singh A."/>
            <person name="Wilkins M.J."/>
            <person name="Williams K.H."/>
            <person name="Banfield J.F."/>
        </authorList>
    </citation>
    <scope>NUCLEOTIDE SEQUENCE [LARGE SCALE GENOMIC DNA]</scope>
</reference>
<dbReference type="EMBL" id="LCEK01000036">
    <property type="protein sequence ID" value="KKS71131.1"/>
    <property type="molecule type" value="Genomic_DNA"/>
</dbReference>
<name>A0A0G1DJW6_9BACT</name>
<evidence type="ECO:0000313" key="3">
    <source>
        <dbReference type="Proteomes" id="UP000033867"/>
    </source>
</evidence>
<evidence type="ECO:0000313" key="2">
    <source>
        <dbReference type="EMBL" id="KKS71131.1"/>
    </source>
</evidence>
<dbReference type="Proteomes" id="UP000033867">
    <property type="component" value="Unassembled WGS sequence"/>
</dbReference>
<organism evidence="2 3">
    <name type="scientific">Candidatus Magasanikbacteria bacterium GW2011_GWE2_42_7</name>
    <dbReference type="NCBI Taxonomy" id="1619052"/>
    <lineage>
        <taxon>Bacteria</taxon>
        <taxon>Candidatus Magasanikiibacteriota</taxon>
    </lineage>
</organism>
<protein>
    <submittedName>
        <fullName evidence="2">Uncharacterized protein</fullName>
    </submittedName>
</protein>
<dbReference type="AlphaFoldDB" id="A0A0G1DJW6"/>
<proteinExistence type="predicted"/>
<feature type="compositionally biased region" description="Low complexity" evidence="1">
    <location>
        <begin position="81"/>
        <end position="94"/>
    </location>
</feature>
<gene>
    <name evidence="2" type="ORF">UV42_C0036G0027</name>
</gene>
<accession>A0A0G1DJW6</accession>